<dbReference type="AlphaFoldDB" id="X1ASQ6"/>
<reference evidence="1" key="1">
    <citation type="journal article" date="2014" name="Front. Microbiol.">
        <title>High frequency of phylogenetically diverse reductive dehalogenase-homologous genes in deep subseafloor sedimentary metagenomes.</title>
        <authorList>
            <person name="Kawai M."/>
            <person name="Futagami T."/>
            <person name="Toyoda A."/>
            <person name="Takaki Y."/>
            <person name="Nishi S."/>
            <person name="Hori S."/>
            <person name="Arai W."/>
            <person name="Tsubouchi T."/>
            <person name="Morono Y."/>
            <person name="Uchiyama I."/>
            <person name="Ito T."/>
            <person name="Fujiyama A."/>
            <person name="Inagaki F."/>
            <person name="Takami H."/>
        </authorList>
    </citation>
    <scope>NUCLEOTIDE SEQUENCE</scope>
    <source>
        <strain evidence="1">Expedition CK06-06</strain>
    </source>
</reference>
<dbReference type="EMBL" id="BART01010160">
    <property type="protein sequence ID" value="GAG85899.1"/>
    <property type="molecule type" value="Genomic_DNA"/>
</dbReference>
<name>X1ASQ6_9ZZZZ</name>
<proteinExistence type="predicted"/>
<evidence type="ECO:0000313" key="1">
    <source>
        <dbReference type="EMBL" id="GAG85899.1"/>
    </source>
</evidence>
<dbReference type="Pfam" id="PF00071">
    <property type="entry name" value="Ras"/>
    <property type="match status" value="1"/>
</dbReference>
<dbReference type="Gene3D" id="3.40.50.300">
    <property type="entry name" value="P-loop containing nucleotide triphosphate hydrolases"/>
    <property type="match status" value="1"/>
</dbReference>
<gene>
    <name evidence="1" type="ORF">S01H4_22236</name>
</gene>
<feature type="non-terminal residue" evidence="1">
    <location>
        <position position="1"/>
    </location>
</feature>
<dbReference type="GO" id="GO:0003924">
    <property type="term" value="F:GTPase activity"/>
    <property type="evidence" value="ECO:0007669"/>
    <property type="project" value="InterPro"/>
</dbReference>
<organism evidence="1">
    <name type="scientific">marine sediment metagenome</name>
    <dbReference type="NCBI Taxonomy" id="412755"/>
    <lineage>
        <taxon>unclassified sequences</taxon>
        <taxon>metagenomes</taxon>
        <taxon>ecological metagenomes</taxon>
    </lineage>
</organism>
<dbReference type="GO" id="GO:0005525">
    <property type="term" value="F:GTP binding"/>
    <property type="evidence" value="ECO:0007669"/>
    <property type="project" value="InterPro"/>
</dbReference>
<sequence length="107" mass="12506">STKECHDLANELGISYIETSAKANEKIEDVFEWIALEIINQKILPDGLPMTDELINKESVFFISAPQLEFIRQYFIKQTDFIIDKQESQKILKYLDLLKLIEKNEVK</sequence>
<comment type="caution">
    <text evidence="1">The sequence shown here is derived from an EMBL/GenBank/DDBJ whole genome shotgun (WGS) entry which is preliminary data.</text>
</comment>
<protein>
    <submittedName>
        <fullName evidence="1">Uncharacterized protein</fullName>
    </submittedName>
</protein>
<dbReference type="InterPro" id="IPR027417">
    <property type="entry name" value="P-loop_NTPase"/>
</dbReference>
<accession>X1ASQ6</accession>
<dbReference type="SUPFAM" id="SSF52540">
    <property type="entry name" value="P-loop containing nucleoside triphosphate hydrolases"/>
    <property type="match status" value="1"/>
</dbReference>
<dbReference type="InterPro" id="IPR001806">
    <property type="entry name" value="Small_GTPase"/>
</dbReference>